<feature type="transmembrane region" description="Helical" evidence="4">
    <location>
        <begin position="152"/>
        <end position="174"/>
    </location>
</feature>
<dbReference type="InterPro" id="IPR036259">
    <property type="entry name" value="MFS_trans_sf"/>
</dbReference>
<feature type="transmembrane region" description="Helical" evidence="4">
    <location>
        <begin position="25"/>
        <end position="45"/>
    </location>
</feature>
<comment type="caution">
    <text evidence="5">The sequence shown here is derived from an EMBL/GenBank/DDBJ whole genome shotgun (WGS) entry which is preliminary data.</text>
</comment>
<dbReference type="EMBL" id="JBHTJV010000026">
    <property type="protein sequence ID" value="MFD0917957.1"/>
    <property type="molecule type" value="Genomic_DNA"/>
</dbReference>
<proteinExistence type="predicted"/>
<feature type="transmembrane region" description="Helical" evidence="4">
    <location>
        <begin position="255"/>
        <end position="278"/>
    </location>
</feature>
<protein>
    <submittedName>
        <fullName evidence="5">MFS transporter</fullName>
    </submittedName>
</protein>
<evidence type="ECO:0000313" key="5">
    <source>
        <dbReference type="EMBL" id="MFD0917957.1"/>
    </source>
</evidence>
<organism evidence="5 6">
    <name type="scientific">Pseudahrensia aquimaris</name>
    <dbReference type="NCBI Taxonomy" id="744461"/>
    <lineage>
        <taxon>Bacteria</taxon>
        <taxon>Pseudomonadati</taxon>
        <taxon>Pseudomonadota</taxon>
        <taxon>Alphaproteobacteria</taxon>
        <taxon>Hyphomicrobiales</taxon>
        <taxon>Ahrensiaceae</taxon>
        <taxon>Pseudahrensia</taxon>
    </lineage>
</organism>
<keyword evidence="6" id="KW-1185">Reference proteome</keyword>
<evidence type="ECO:0000256" key="4">
    <source>
        <dbReference type="SAM" id="Phobius"/>
    </source>
</evidence>
<evidence type="ECO:0000256" key="3">
    <source>
        <dbReference type="ARBA" id="ARBA00023136"/>
    </source>
</evidence>
<reference evidence="6" key="1">
    <citation type="journal article" date="2019" name="Int. J. Syst. Evol. Microbiol.">
        <title>The Global Catalogue of Microorganisms (GCM) 10K type strain sequencing project: providing services to taxonomists for standard genome sequencing and annotation.</title>
        <authorList>
            <consortium name="The Broad Institute Genomics Platform"/>
            <consortium name="The Broad Institute Genome Sequencing Center for Infectious Disease"/>
            <person name="Wu L."/>
            <person name="Ma J."/>
        </authorList>
    </citation>
    <scope>NUCLEOTIDE SEQUENCE [LARGE SCALE GENOMIC DNA]</scope>
    <source>
        <strain evidence="6">CCUG 60023</strain>
    </source>
</reference>
<keyword evidence="2 4" id="KW-1133">Transmembrane helix</keyword>
<evidence type="ECO:0000256" key="1">
    <source>
        <dbReference type="ARBA" id="ARBA00022692"/>
    </source>
</evidence>
<name>A0ABW3FHI2_9HYPH</name>
<accession>A0ABW3FHI2</accession>
<dbReference type="Gene3D" id="1.20.1250.20">
    <property type="entry name" value="MFS general substrate transporter like domains"/>
    <property type="match status" value="1"/>
</dbReference>
<dbReference type="RefSeq" id="WP_377213810.1">
    <property type="nucleotide sequence ID" value="NZ_JBHTJV010000026.1"/>
</dbReference>
<dbReference type="Pfam" id="PF07690">
    <property type="entry name" value="MFS_1"/>
    <property type="match status" value="1"/>
</dbReference>
<feature type="transmembrane region" description="Helical" evidence="4">
    <location>
        <begin position="90"/>
        <end position="108"/>
    </location>
</feature>
<dbReference type="InterPro" id="IPR011701">
    <property type="entry name" value="MFS"/>
</dbReference>
<evidence type="ECO:0000313" key="6">
    <source>
        <dbReference type="Proteomes" id="UP001597101"/>
    </source>
</evidence>
<evidence type="ECO:0000256" key="2">
    <source>
        <dbReference type="ARBA" id="ARBA00022989"/>
    </source>
</evidence>
<feature type="transmembrane region" description="Helical" evidence="4">
    <location>
        <begin position="338"/>
        <end position="366"/>
    </location>
</feature>
<keyword evidence="1 4" id="KW-0812">Transmembrane</keyword>
<feature type="transmembrane region" description="Helical" evidence="4">
    <location>
        <begin position="114"/>
        <end position="131"/>
    </location>
</feature>
<dbReference type="Proteomes" id="UP001597101">
    <property type="component" value="Unassembled WGS sequence"/>
</dbReference>
<gene>
    <name evidence="5" type="ORF">ACFQ14_16250</name>
</gene>
<keyword evidence="3 4" id="KW-0472">Membrane</keyword>
<dbReference type="SUPFAM" id="SSF103473">
    <property type="entry name" value="MFS general substrate transporter"/>
    <property type="match status" value="1"/>
</dbReference>
<feature type="transmembrane region" description="Helical" evidence="4">
    <location>
        <begin position="180"/>
        <end position="200"/>
    </location>
</feature>
<feature type="transmembrane region" description="Helical" evidence="4">
    <location>
        <begin position="372"/>
        <end position="390"/>
    </location>
</feature>
<sequence>MSIARPAIENPKSGLLPEKGWRQPAVLLMLMAAAMQLSFAAWWTLQYNFAAEMLNFTGKEVGIQQSIREIPGFLSFAAVFLLFLMREQTLAMVSLALLGIGIAATGFFPSALGFYLTTFIGSIGFHYYETMHQSLTLQWLPKKTAPAIMGRIMSVGGFAQLLTYAFIFLIGSLYELSYLTMFAFAGGATLVGVIIMITAFPTYPEGEFQTRSLILRKRYWLYYLLTFMGGARRQIFMVFASWMMIEKFGYAFKDIAALFLVNAAGVMIIAPLVGQLILKLGERTALRIEYAALALIFVAYAFVEIPEIAIALYILDHAFFSFDIALKTYFQKIATNSDIAATTGVAFTINHIAAVFIPVIFGLLWLYSPASVFLAGAAMATLSLVLAYLIPRHPTDGYETVLKRA</sequence>
<feature type="transmembrane region" description="Helical" evidence="4">
    <location>
        <begin position="220"/>
        <end position="243"/>
    </location>
</feature>
<feature type="transmembrane region" description="Helical" evidence="4">
    <location>
        <begin position="65"/>
        <end position="83"/>
    </location>
</feature>